<name>A0A291LD79_9CAUD</name>
<accession>A0A291LD79</accession>
<organism evidence="1 2">
    <name type="scientific">Aeromonas phage AS-szw</name>
    <dbReference type="NCBI Taxonomy" id="2026114"/>
    <lineage>
        <taxon>Viruses</taxon>
        <taxon>Duplodnaviria</taxon>
        <taxon>Heunggongvirae</taxon>
        <taxon>Uroviricota</taxon>
        <taxon>Caudoviricetes</taxon>
        <taxon>Pantevenvirales</taxon>
        <taxon>Straboviridae</taxon>
        <taxon>Emmerichvirinae</taxon>
        <taxon>Ceceduovirus</taxon>
        <taxon>Ceceduovirus aszj</taxon>
    </lineage>
</organism>
<proteinExistence type="predicted"/>
<dbReference type="EMBL" id="MF498773">
    <property type="protein sequence ID" value="ATI17338.1"/>
    <property type="molecule type" value="Genomic_DNA"/>
</dbReference>
<protein>
    <submittedName>
        <fullName evidence="1">Uncharacterized protein</fullName>
    </submittedName>
</protein>
<evidence type="ECO:0000313" key="1">
    <source>
        <dbReference type="EMBL" id="ATI17338.1"/>
    </source>
</evidence>
<reference evidence="1 2" key="1">
    <citation type="submission" date="2017-07" db="EMBL/GenBank/DDBJ databases">
        <title>In vitro design and evaluation of phage cocktails against multidrug-resistant Aeromonas salmonicida.</title>
        <authorList>
            <person name="Chen L."/>
            <person name="Yuan S."/>
            <person name="Ma Y."/>
        </authorList>
    </citation>
    <scope>NUCLEOTIDE SEQUENCE [LARGE SCALE GENOMIC DNA]</scope>
</reference>
<evidence type="ECO:0000313" key="2">
    <source>
        <dbReference type="Proteomes" id="UP000230211"/>
    </source>
</evidence>
<dbReference type="Proteomes" id="UP000230211">
    <property type="component" value="Segment"/>
</dbReference>
<sequence length="68" mass="8298">MKQYSWNQGVTFIPLEFDDQAYLIDNFQLMIDMLTEHLEKNPDPVHRHWLDCLEARYKNICKQSQLER</sequence>